<sequence length="207" mass="22533">MASLLLRQPVISRSSPECVSDTVIHSTAPLTPTQSCRDALDSLLLATSALLVNKKQHHRWLQQMKSRGPVSSNKFPWSSTPMPDFLSLQKPVTSTAQNLMPLLISHRIARKEEIVLDSTNGSCPITVEGSHGDLPLTGCHSPGVPQPYSDDDDARDVQLAQDGDWGKKTEVTRGNHEEPQVNSECPYALSVPLAVCDAPQNHNGKLV</sequence>
<reference evidence="2" key="1">
    <citation type="submission" date="2017-11" db="EMBL/GenBank/DDBJ databases">
        <authorList>
            <person name="Lima N.C."/>
            <person name="Parody-Merino A.M."/>
            <person name="Battley P.F."/>
            <person name="Fidler A.E."/>
            <person name="Prosdocimi F."/>
        </authorList>
    </citation>
    <scope>NUCLEOTIDE SEQUENCE [LARGE SCALE GENOMIC DNA]</scope>
</reference>
<accession>A0A2I0UTD1</accession>
<name>A0A2I0UTD1_LIMLA</name>
<keyword evidence="2" id="KW-1185">Reference proteome</keyword>
<protein>
    <submittedName>
        <fullName evidence="1">Uncharacterized protein</fullName>
    </submittedName>
</protein>
<dbReference type="EMBL" id="KZ505640">
    <property type="protein sequence ID" value="PKU49280.1"/>
    <property type="molecule type" value="Genomic_DNA"/>
</dbReference>
<dbReference type="Proteomes" id="UP000233556">
    <property type="component" value="Unassembled WGS sequence"/>
</dbReference>
<dbReference type="AlphaFoldDB" id="A0A2I0UTD1"/>
<gene>
    <name evidence="1" type="ORF">llap_465</name>
</gene>
<organism evidence="1 2">
    <name type="scientific">Limosa lapponica baueri</name>
    <dbReference type="NCBI Taxonomy" id="1758121"/>
    <lineage>
        <taxon>Eukaryota</taxon>
        <taxon>Metazoa</taxon>
        <taxon>Chordata</taxon>
        <taxon>Craniata</taxon>
        <taxon>Vertebrata</taxon>
        <taxon>Euteleostomi</taxon>
        <taxon>Archelosauria</taxon>
        <taxon>Archosauria</taxon>
        <taxon>Dinosauria</taxon>
        <taxon>Saurischia</taxon>
        <taxon>Theropoda</taxon>
        <taxon>Coelurosauria</taxon>
        <taxon>Aves</taxon>
        <taxon>Neognathae</taxon>
        <taxon>Neoaves</taxon>
        <taxon>Charadriiformes</taxon>
        <taxon>Scolopacidae</taxon>
        <taxon>Limosa</taxon>
    </lineage>
</organism>
<evidence type="ECO:0000313" key="1">
    <source>
        <dbReference type="EMBL" id="PKU49280.1"/>
    </source>
</evidence>
<reference evidence="2" key="2">
    <citation type="submission" date="2017-12" db="EMBL/GenBank/DDBJ databases">
        <title>Genome sequence of the Bar-tailed Godwit (Limosa lapponica baueri).</title>
        <authorList>
            <person name="Lima N.C.B."/>
            <person name="Parody-Merino A.M."/>
            <person name="Battley P.F."/>
            <person name="Fidler A.E."/>
            <person name="Prosdocimi F."/>
        </authorList>
    </citation>
    <scope>NUCLEOTIDE SEQUENCE [LARGE SCALE GENOMIC DNA]</scope>
</reference>
<evidence type="ECO:0000313" key="2">
    <source>
        <dbReference type="Proteomes" id="UP000233556"/>
    </source>
</evidence>
<proteinExistence type="predicted"/>